<dbReference type="Pfam" id="PF02870">
    <property type="entry name" value="Methyltransf_1N"/>
    <property type="match status" value="1"/>
</dbReference>
<dbReference type="InterPro" id="IPR001497">
    <property type="entry name" value="MethylDNA_cys_MeTrfase_AS"/>
</dbReference>
<evidence type="ECO:0000313" key="11">
    <source>
        <dbReference type="EMBL" id="OEL10623.1"/>
    </source>
</evidence>
<evidence type="ECO:0000313" key="12">
    <source>
        <dbReference type="Proteomes" id="UP000095601"/>
    </source>
</evidence>
<proteinExistence type="inferred from homology"/>
<dbReference type="Proteomes" id="UP000095601">
    <property type="component" value="Unassembled WGS sequence"/>
</dbReference>
<keyword evidence="5 11" id="KW-0808">Transferase</keyword>
<dbReference type="CDD" id="cd06445">
    <property type="entry name" value="ATase"/>
    <property type="match status" value="1"/>
</dbReference>
<dbReference type="PATRIC" id="fig|237258.4.peg.628"/>
<dbReference type="AlphaFoldDB" id="A0A1E5UCG3"/>
<dbReference type="GO" id="GO:0032259">
    <property type="term" value="P:methylation"/>
    <property type="evidence" value="ECO:0007669"/>
    <property type="project" value="UniProtKB-KW"/>
</dbReference>
<dbReference type="NCBIfam" id="TIGR00589">
    <property type="entry name" value="ogt"/>
    <property type="match status" value="1"/>
</dbReference>
<comment type="similarity">
    <text evidence="2">Belongs to the MGMT family.</text>
</comment>
<evidence type="ECO:0000256" key="3">
    <source>
        <dbReference type="ARBA" id="ARBA00011918"/>
    </source>
</evidence>
<dbReference type="STRING" id="237258.SAMN04489756_104147"/>
<reference evidence="11 12" key="1">
    <citation type="submission" date="2016-09" db="EMBL/GenBank/DDBJ databases">
        <authorList>
            <person name="Capua I."/>
            <person name="De Benedictis P."/>
            <person name="Joannis T."/>
            <person name="Lombin L.H."/>
            <person name="Cattoli G."/>
        </authorList>
    </citation>
    <scope>NUCLEOTIDE SEQUENCE [LARGE SCALE GENOMIC DNA]</scope>
    <source>
        <strain evidence="11 12">NRS-1</strain>
    </source>
</reference>
<dbReference type="Gene3D" id="1.10.10.10">
    <property type="entry name" value="Winged helix-like DNA-binding domain superfamily/Winged helix DNA-binding domain"/>
    <property type="match status" value="1"/>
</dbReference>
<evidence type="ECO:0000256" key="7">
    <source>
        <dbReference type="ARBA" id="ARBA00023204"/>
    </source>
</evidence>
<dbReference type="InterPro" id="IPR036631">
    <property type="entry name" value="MGMT_N_sf"/>
</dbReference>
<dbReference type="PROSITE" id="PS00374">
    <property type="entry name" value="MGMT"/>
    <property type="match status" value="1"/>
</dbReference>
<dbReference type="SUPFAM" id="SSF46767">
    <property type="entry name" value="Methylated DNA-protein cysteine methyltransferase, C-terminal domain"/>
    <property type="match status" value="1"/>
</dbReference>
<dbReference type="InterPro" id="IPR008332">
    <property type="entry name" value="MethylG_MeTrfase_N"/>
</dbReference>
<keyword evidence="4 11" id="KW-0489">Methyltransferase</keyword>
<dbReference type="InterPro" id="IPR036217">
    <property type="entry name" value="MethylDNA_cys_MeTrfase_DNAb"/>
</dbReference>
<dbReference type="InterPro" id="IPR036388">
    <property type="entry name" value="WH-like_DNA-bd_sf"/>
</dbReference>
<comment type="catalytic activity">
    <reaction evidence="8">
        <text>a 6-O-methyl-2'-deoxyguanosine in DNA + L-cysteinyl-[protein] = S-methyl-L-cysteinyl-[protein] + a 2'-deoxyguanosine in DNA</text>
        <dbReference type="Rhea" id="RHEA:24000"/>
        <dbReference type="Rhea" id="RHEA-COMP:10131"/>
        <dbReference type="Rhea" id="RHEA-COMP:10132"/>
        <dbReference type="Rhea" id="RHEA-COMP:11367"/>
        <dbReference type="Rhea" id="RHEA-COMP:11368"/>
        <dbReference type="ChEBI" id="CHEBI:29950"/>
        <dbReference type="ChEBI" id="CHEBI:82612"/>
        <dbReference type="ChEBI" id="CHEBI:85445"/>
        <dbReference type="ChEBI" id="CHEBI:85448"/>
        <dbReference type="EC" id="2.1.1.63"/>
    </reaction>
</comment>
<evidence type="ECO:0000259" key="10">
    <source>
        <dbReference type="Pfam" id="PF02870"/>
    </source>
</evidence>
<sequence>MNMLYTKSYETPLGKMVAFANQNALLLLDFEDSKYFEKHMEEISQGYGVIKTSNNRVLKLLEKELSQYFKGKLTKFTVPVEFTGTDFQKKVWEELQNISFGEYRSYQSQADAMKRPKSVRAVANANSRNKLCLVVPCHRVIGKNLSLTGYAGGVNRKAALLKLEGVELTF</sequence>
<comment type="caution">
    <text evidence="11">The sequence shown here is derived from an EMBL/GenBank/DDBJ whole genome shotgun (WGS) entry which is preliminary data.</text>
</comment>
<dbReference type="Pfam" id="PF01035">
    <property type="entry name" value="DNA_binding_1"/>
    <property type="match status" value="1"/>
</dbReference>
<dbReference type="SUPFAM" id="SSF53155">
    <property type="entry name" value="Methylated DNA-protein cysteine methyltransferase domain"/>
    <property type="match status" value="1"/>
</dbReference>
<dbReference type="GO" id="GO:0003908">
    <property type="term" value="F:methylated-DNA-[protein]-cysteine S-methyltransferase activity"/>
    <property type="evidence" value="ECO:0007669"/>
    <property type="project" value="UniProtKB-EC"/>
</dbReference>
<dbReference type="PANTHER" id="PTHR10815">
    <property type="entry name" value="METHYLATED-DNA--PROTEIN-CYSTEINE METHYLTRANSFERASE"/>
    <property type="match status" value="1"/>
</dbReference>
<comment type="catalytic activity">
    <reaction evidence="1">
        <text>a 4-O-methyl-thymidine in DNA + L-cysteinyl-[protein] = a thymidine in DNA + S-methyl-L-cysteinyl-[protein]</text>
        <dbReference type="Rhea" id="RHEA:53428"/>
        <dbReference type="Rhea" id="RHEA-COMP:10131"/>
        <dbReference type="Rhea" id="RHEA-COMP:10132"/>
        <dbReference type="Rhea" id="RHEA-COMP:13555"/>
        <dbReference type="Rhea" id="RHEA-COMP:13556"/>
        <dbReference type="ChEBI" id="CHEBI:29950"/>
        <dbReference type="ChEBI" id="CHEBI:82612"/>
        <dbReference type="ChEBI" id="CHEBI:137386"/>
        <dbReference type="ChEBI" id="CHEBI:137387"/>
        <dbReference type="EC" id="2.1.1.63"/>
    </reaction>
</comment>
<accession>A0A1E5UCG3</accession>
<keyword evidence="6" id="KW-0227">DNA damage</keyword>
<dbReference type="Gene3D" id="3.30.160.70">
    <property type="entry name" value="Methylated DNA-protein cysteine methyltransferase domain"/>
    <property type="match status" value="1"/>
</dbReference>
<evidence type="ECO:0000256" key="6">
    <source>
        <dbReference type="ARBA" id="ARBA00022763"/>
    </source>
</evidence>
<dbReference type="FunFam" id="1.10.10.10:FF:000214">
    <property type="entry name" value="Methylated-DNA--protein-cysteine methyltransferase"/>
    <property type="match status" value="1"/>
</dbReference>
<evidence type="ECO:0000256" key="2">
    <source>
        <dbReference type="ARBA" id="ARBA00008711"/>
    </source>
</evidence>
<evidence type="ECO:0000256" key="8">
    <source>
        <dbReference type="ARBA" id="ARBA00049348"/>
    </source>
</evidence>
<organism evidence="11 12">
    <name type="scientific">Cloacibacterium normanense</name>
    <dbReference type="NCBI Taxonomy" id="237258"/>
    <lineage>
        <taxon>Bacteria</taxon>
        <taxon>Pseudomonadati</taxon>
        <taxon>Bacteroidota</taxon>
        <taxon>Flavobacteriia</taxon>
        <taxon>Flavobacteriales</taxon>
        <taxon>Weeksellaceae</taxon>
    </lineage>
</organism>
<protein>
    <recommendedName>
        <fullName evidence="3">methylated-DNA--[protein]-cysteine S-methyltransferase</fullName>
        <ecNumber evidence="3">2.1.1.63</ecNumber>
    </recommendedName>
</protein>
<evidence type="ECO:0000256" key="1">
    <source>
        <dbReference type="ARBA" id="ARBA00001286"/>
    </source>
</evidence>
<dbReference type="EC" id="2.1.1.63" evidence="3"/>
<feature type="domain" description="Methylated-DNA-[protein]-cysteine S-methyltransferase DNA binding" evidence="9">
    <location>
        <begin position="86"/>
        <end position="166"/>
    </location>
</feature>
<dbReference type="RefSeq" id="WP_245993147.1">
    <property type="nucleotide sequence ID" value="NZ_CP034157.1"/>
</dbReference>
<gene>
    <name evidence="11" type="ORF">BHF72_0446</name>
</gene>
<dbReference type="GO" id="GO:0006281">
    <property type="term" value="P:DNA repair"/>
    <property type="evidence" value="ECO:0007669"/>
    <property type="project" value="UniProtKB-KW"/>
</dbReference>
<keyword evidence="7" id="KW-0234">DNA repair</keyword>
<dbReference type="InterPro" id="IPR014048">
    <property type="entry name" value="MethylDNA_cys_MeTrfase_DNA-bd"/>
</dbReference>
<feature type="domain" description="Methylguanine DNA methyltransferase ribonuclease-like" evidence="10">
    <location>
        <begin position="4"/>
        <end position="82"/>
    </location>
</feature>
<evidence type="ECO:0000256" key="5">
    <source>
        <dbReference type="ARBA" id="ARBA00022679"/>
    </source>
</evidence>
<dbReference type="PANTHER" id="PTHR10815:SF5">
    <property type="entry name" value="METHYLATED-DNA--PROTEIN-CYSTEINE METHYLTRANSFERASE"/>
    <property type="match status" value="1"/>
</dbReference>
<evidence type="ECO:0000256" key="4">
    <source>
        <dbReference type="ARBA" id="ARBA00022603"/>
    </source>
</evidence>
<keyword evidence="12" id="KW-1185">Reference proteome</keyword>
<dbReference type="EMBL" id="MKGI01000076">
    <property type="protein sequence ID" value="OEL10623.1"/>
    <property type="molecule type" value="Genomic_DNA"/>
</dbReference>
<name>A0A1E5UCG3_9FLAO</name>
<evidence type="ECO:0000259" key="9">
    <source>
        <dbReference type="Pfam" id="PF01035"/>
    </source>
</evidence>